<proteinExistence type="predicted"/>
<dbReference type="AlphaFoldDB" id="A0A3P7E8Z7"/>
<reference evidence="2 3" key="1">
    <citation type="submission" date="2018-11" db="EMBL/GenBank/DDBJ databases">
        <authorList>
            <consortium name="Pathogen Informatics"/>
        </authorList>
    </citation>
    <scope>NUCLEOTIDE SEQUENCE [LARGE SCALE GENOMIC DNA]</scope>
</reference>
<evidence type="ECO:0000256" key="1">
    <source>
        <dbReference type="SAM" id="MobiDB-lite"/>
    </source>
</evidence>
<feature type="region of interest" description="Disordered" evidence="1">
    <location>
        <begin position="1"/>
        <end position="74"/>
    </location>
</feature>
<feature type="compositionally biased region" description="Basic residues" evidence="1">
    <location>
        <begin position="63"/>
        <end position="74"/>
    </location>
</feature>
<accession>A0A3P7E8Z7</accession>
<feature type="compositionally biased region" description="Low complexity" evidence="1">
    <location>
        <begin position="25"/>
        <end position="40"/>
    </location>
</feature>
<protein>
    <submittedName>
        <fullName evidence="2">Uncharacterized protein</fullName>
    </submittedName>
</protein>
<gene>
    <name evidence="2" type="ORF">WBA_LOCUS10398</name>
</gene>
<feature type="compositionally biased region" description="Basic residues" evidence="1">
    <location>
        <begin position="41"/>
        <end position="50"/>
    </location>
</feature>
<name>A0A3P7E8Z7_WUCBA</name>
<organism evidence="2 3">
    <name type="scientific">Wuchereria bancrofti</name>
    <dbReference type="NCBI Taxonomy" id="6293"/>
    <lineage>
        <taxon>Eukaryota</taxon>
        <taxon>Metazoa</taxon>
        <taxon>Ecdysozoa</taxon>
        <taxon>Nematoda</taxon>
        <taxon>Chromadorea</taxon>
        <taxon>Rhabditida</taxon>
        <taxon>Spirurina</taxon>
        <taxon>Spiruromorpha</taxon>
        <taxon>Filarioidea</taxon>
        <taxon>Onchocercidae</taxon>
        <taxon>Wuchereria</taxon>
    </lineage>
</organism>
<evidence type="ECO:0000313" key="2">
    <source>
        <dbReference type="EMBL" id="VDM19210.1"/>
    </source>
</evidence>
<dbReference type="InParanoid" id="A0A3P7E8Z7"/>
<sequence length="119" mass="13812">MVIPRTHKMQLSSQSDGDEAIGKGLSPSRRIFSSLLSRSTSSRHRKKKQSQKQLSFDVGLANHQKRKSSKKQSKYRSLRSMLYGLNLKQVSMLLKFSTEILPLKFLQSTYHIFKYYDDL</sequence>
<dbReference type="EMBL" id="UYWW01012168">
    <property type="protein sequence ID" value="VDM19210.1"/>
    <property type="molecule type" value="Genomic_DNA"/>
</dbReference>
<dbReference type="Proteomes" id="UP000270924">
    <property type="component" value="Unassembled WGS sequence"/>
</dbReference>
<keyword evidence="3" id="KW-1185">Reference proteome</keyword>
<evidence type="ECO:0000313" key="3">
    <source>
        <dbReference type="Proteomes" id="UP000270924"/>
    </source>
</evidence>
<dbReference type="OMA" id="IPRTHKM"/>